<dbReference type="Proteomes" id="UP000019141">
    <property type="component" value="Unassembled WGS sequence"/>
</dbReference>
<protein>
    <submittedName>
        <fullName evidence="2">Uncharacterized protein</fullName>
    </submittedName>
</protein>
<dbReference type="CDD" id="cd00882">
    <property type="entry name" value="Ras_like_GTPase"/>
    <property type="match status" value="1"/>
</dbReference>
<evidence type="ECO:0000313" key="2">
    <source>
        <dbReference type="EMBL" id="ETX00039.1"/>
    </source>
</evidence>
<proteinExistence type="predicted"/>
<organism evidence="2 3">
    <name type="scientific">Entotheonella factor</name>
    <dbReference type="NCBI Taxonomy" id="1429438"/>
    <lineage>
        <taxon>Bacteria</taxon>
        <taxon>Pseudomonadati</taxon>
        <taxon>Nitrospinota/Tectimicrobiota group</taxon>
        <taxon>Candidatus Tectimicrobiota</taxon>
        <taxon>Candidatus Entotheonellia</taxon>
        <taxon>Candidatus Entotheonellales</taxon>
        <taxon>Candidatus Entotheonellaceae</taxon>
        <taxon>Candidatus Entotheonella</taxon>
    </lineage>
</organism>
<keyword evidence="1" id="KW-0812">Transmembrane</keyword>
<keyword evidence="1" id="KW-0472">Membrane</keyword>
<name>W4LPN4_ENTF1</name>
<dbReference type="Gene3D" id="3.40.50.300">
    <property type="entry name" value="P-loop containing nucleotide triphosphate hydrolases"/>
    <property type="match status" value="1"/>
</dbReference>
<evidence type="ECO:0000256" key="1">
    <source>
        <dbReference type="SAM" id="Phobius"/>
    </source>
</evidence>
<sequence length="317" mass="36450">MLDFLVTFSAIVTGGALVALLFNFFIPRMKNPFALAYNVAVIGFPKSGKTVMITSIFGQLFSDRYLGRGVILRGKDTIERVNKDLELLEIGRLLGPTTDQDIFAYRADIRRGIFPLQREYKVVIGDFPGESSEEFVEDSVEWLHESSYFKWVMEADAFIFVIDIARILTDNDNREYRAMITRAIRAAWQHIYEFHVEGKKNLNRKPLMLVFTKADLLLKYTHKIDVVSTNKGSSTVANNLINEEIMNFGFSQLPEIVRVEQREIQDEIKIVEELYREIIAYLHLQTSNFGCFFVSHFVMDENGRLGIPALTEKLLPK</sequence>
<dbReference type="SUPFAM" id="SSF52540">
    <property type="entry name" value="P-loop containing nucleoside triphosphate hydrolases"/>
    <property type="match status" value="1"/>
</dbReference>
<comment type="caution">
    <text evidence="2">The sequence shown here is derived from an EMBL/GenBank/DDBJ whole genome shotgun (WGS) entry which is preliminary data.</text>
</comment>
<dbReference type="EMBL" id="AZHW01000380">
    <property type="protein sequence ID" value="ETX00039.1"/>
    <property type="molecule type" value="Genomic_DNA"/>
</dbReference>
<keyword evidence="1" id="KW-1133">Transmembrane helix</keyword>
<keyword evidence="3" id="KW-1185">Reference proteome</keyword>
<dbReference type="InterPro" id="IPR027417">
    <property type="entry name" value="P-loop_NTPase"/>
</dbReference>
<dbReference type="AlphaFoldDB" id="W4LPN4"/>
<dbReference type="HOGENOM" id="CLU_876280_0_0_7"/>
<feature type="transmembrane region" description="Helical" evidence="1">
    <location>
        <begin position="6"/>
        <end position="26"/>
    </location>
</feature>
<accession>W4LPN4</accession>
<evidence type="ECO:0000313" key="3">
    <source>
        <dbReference type="Proteomes" id="UP000019141"/>
    </source>
</evidence>
<gene>
    <name evidence="2" type="ORF">ETSY1_12620</name>
</gene>
<reference evidence="2 3" key="1">
    <citation type="journal article" date="2014" name="Nature">
        <title>An environmental bacterial taxon with a large and distinct metabolic repertoire.</title>
        <authorList>
            <person name="Wilson M.C."/>
            <person name="Mori T."/>
            <person name="Ruckert C."/>
            <person name="Uria A.R."/>
            <person name="Helf M.J."/>
            <person name="Takada K."/>
            <person name="Gernert C."/>
            <person name="Steffens U.A."/>
            <person name="Heycke N."/>
            <person name="Schmitt S."/>
            <person name="Rinke C."/>
            <person name="Helfrich E.J."/>
            <person name="Brachmann A.O."/>
            <person name="Gurgui C."/>
            <person name="Wakimoto T."/>
            <person name="Kracht M."/>
            <person name="Crusemann M."/>
            <person name="Hentschel U."/>
            <person name="Abe I."/>
            <person name="Matsunaga S."/>
            <person name="Kalinowski J."/>
            <person name="Takeyama H."/>
            <person name="Piel J."/>
        </authorList>
    </citation>
    <scope>NUCLEOTIDE SEQUENCE [LARGE SCALE GENOMIC DNA]</scope>
    <source>
        <strain evidence="3">TSY1</strain>
    </source>
</reference>